<dbReference type="InterPro" id="IPR036390">
    <property type="entry name" value="WH_DNA-bd_sf"/>
</dbReference>
<proteinExistence type="predicted"/>
<dbReference type="CDD" id="cd00090">
    <property type="entry name" value="HTH_ARSR"/>
    <property type="match status" value="1"/>
</dbReference>
<gene>
    <name evidence="3" type="ORF">WAZ07_25295</name>
</gene>
<dbReference type="SUPFAM" id="SSF46785">
    <property type="entry name" value="Winged helix' DNA-binding domain"/>
    <property type="match status" value="1"/>
</dbReference>
<dbReference type="Pfam" id="PF01022">
    <property type="entry name" value="HTH_5"/>
    <property type="match status" value="1"/>
</dbReference>
<dbReference type="Proteomes" id="UP001372526">
    <property type="component" value="Unassembled WGS sequence"/>
</dbReference>
<organism evidence="3 4">
    <name type="scientific">Bacillus bruguierae</name>
    <dbReference type="NCBI Taxonomy" id="3127667"/>
    <lineage>
        <taxon>Bacteria</taxon>
        <taxon>Bacillati</taxon>
        <taxon>Bacillota</taxon>
        <taxon>Bacilli</taxon>
        <taxon>Bacillales</taxon>
        <taxon>Bacillaceae</taxon>
        <taxon>Bacillus</taxon>
    </lineage>
</organism>
<comment type="caution">
    <text evidence="3">The sequence shown here is derived from an EMBL/GenBank/DDBJ whole genome shotgun (WGS) entry which is preliminary data.</text>
</comment>
<keyword evidence="4" id="KW-1185">Reference proteome</keyword>
<evidence type="ECO:0000259" key="2">
    <source>
        <dbReference type="PROSITE" id="PS50987"/>
    </source>
</evidence>
<evidence type="ECO:0000256" key="1">
    <source>
        <dbReference type="ARBA" id="ARBA00023125"/>
    </source>
</evidence>
<evidence type="ECO:0000313" key="4">
    <source>
        <dbReference type="Proteomes" id="UP001372526"/>
    </source>
</evidence>
<sequence length="301" mass="35611">MSYRVAVDDSIVYELLLSFLLYKRRKNLKYLYKGTSWIENVNAKLTDHYKSKLEQFEDVSFGDVLCLIIEGCPQKDDIHSFLDWFQKVSITTLYELLAPHLKKEDSHLLLNLENQKKNYFYFLSEWYNQYFKFENIEKEMANEASKFSGKAETYSPEELVEEFATGLKIEIPTIKHVVLIPSLHFCPLHTFSIFKEKMFVWYPVSFEESREKIFNISKALADQKRLDILQLLSRNKYKFTDILNYIGGAKGNLHHHLMILRSANLIRVHLSSNNQFYLSTRTEFVSELKEKMIDFIQYADA</sequence>
<dbReference type="EMBL" id="JBAWSX010000028">
    <property type="protein sequence ID" value="MEI4804437.1"/>
    <property type="molecule type" value="Genomic_DNA"/>
</dbReference>
<dbReference type="PROSITE" id="PS50987">
    <property type="entry name" value="HTH_ARSR_2"/>
    <property type="match status" value="1"/>
</dbReference>
<dbReference type="PRINTS" id="PR00778">
    <property type="entry name" value="HTHARSR"/>
</dbReference>
<dbReference type="InterPro" id="IPR001845">
    <property type="entry name" value="HTH_ArsR_DNA-bd_dom"/>
</dbReference>
<dbReference type="RefSeq" id="WP_336474603.1">
    <property type="nucleotide sequence ID" value="NZ_JBAWSX010000028.1"/>
</dbReference>
<name>A0ABU8FP09_9BACI</name>
<accession>A0ABU8FP09</accession>
<feature type="domain" description="HTH arsR-type" evidence="2">
    <location>
        <begin position="205"/>
        <end position="300"/>
    </location>
</feature>
<protein>
    <submittedName>
        <fullName evidence="3">Winged helix-turn-helix domain-containing protein</fullName>
    </submittedName>
</protein>
<evidence type="ECO:0000313" key="3">
    <source>
        <dbReference type="EMBL" id="MEI4804437.1"/>
    </source>
</evidence>
<dbReference type="InterPro" id="IPR011991">
    <property type="entry name" value="ArsR-like_HTH"/>
</dbReference>
<dbReference type="Gene3D" id="1.10.10.10">
    <property type="entry name" value="Winged helix-like DNA-binding domain superfamily/Winged helix DNA-binding domain"/>
    <property type="match status" value="1"/>
</dbReference>
<keyword evidence="1" id="KW-0238">DNA-binding</keyword>
<reference evidence="3 4" key="1">
    <citation type="submission" date="2024-01" db="EMBL/GenBank/DDBJ databases">
        <title>Seven novel Bacillus-like species.</title>
        <authorList>
            <person name="Liu G."/>
        </authorList>
    </citation>
    <scope>NUCLEOTIDE SEQUENCE [LARGE SCALE GENOMIC DNA]</scope>
    <source>
        <strain evidence="3 4">FJAT-51639</strain>
    </source>
</reference>
<dbReference type="InterPro" id="IPR036388">
    <property type="entry name" value="WH-like_DNA-bd_sf"/>
</dbReference>
<dbReference type="SMART" id="SM00418">
    <property type="entry name" value="HTH_ARSR"/>
    <property type="match status" value="1"/>
</dbReference>